<dbReference type="Gene3D" id="3.40.50.1820">
    <property type="entry name" value="alpha/beta hydrolase"/>
    <property type="match status" value="1"/>
</dbReference>
<evidence type="ECO:0000256" key="1">
    <source>
        <dbReference type="ARBA" id="ARBA00006499"/>
    </source>
</evidence>
<keyword evidence="2" id="KW-0378">Hydrolase</keyword>
<organism evidence="4 5">
    <name type="scientific">Flavobacterium psychrotolerans</name>
    <dbReference type="NCBI Taxonomy" id="2169410"/>
    <lineage>
        <taxon>Bacteria</taxon>
        <taxon>Pseudomonadati</taxon>
        <taxon>Bacteroidota</taxon>
        <taxon>Flavobacteriia</taxon>
        <taxon>Flavobacteriales</taxon>
        <taxon>Flavobacteriaceae</taxon>
        <taxon>Flavobacterium</taxon>
    </lineage>
</organism>
<evidence type="ECO:0000256" key="2">
    <source>
        <dbReference type="ARBA" id="ARBA00022801"/>
    </source>
</evidence>
<sequence>MITSQEAKPTLFYLVRPPKIQTGKPPLLILLHGVGGNEQDMFSLANSLPEKFLVVSVRGPLTLGPDSYAYFRVDFSTGRPIINEKEAESARVSILRFLEDLKQKETFDEKKVYLMGFSQGGIMSYSVALTEPEKIKGIVVMSGRLLPEIKPLVAINERLSKLKVYISHGSQDNVLQVQYAYDAVNYLKAKGISPLFHEYLESHTISEAMLKDVTIWLDQIVNSQQ</sequence>
<proteinExistence type="inferred from homology"/>
<dbReference type="PANTHER" id="PTHR10655">
    <property type="entry name" value="LYSOPHOSPHOLIPASE-RELATED"/>
    <property type="match status" value="1"/>
</dbReference>
<dbReference type="InterPro" id="IPR050565">
    <property type="entry name" value="LYPA1-2/EST-like"/>
</dbReference>
<dbReference type="EMBL" id="QCZI01000001">
    <property type="protein sequence ID" value="PWA07299.1"/>
    <property type="molecule type" value="Genomic_DNA"/>
</dbReference>
<reference evidence="4 5" key="1">
    <citation type="submission" date="2018-04" db="EMBL/GenBank/DDBJ databases">
        <title>Flavobacterium sp. nov., isolated from glacier ice.</title>
        <authorList>
            <person name="Liu Q."/>
            <person name="Xin Y.-H."/>
        </authorList>
    </citation>
    <scope>NUCLEOTIDE SEQUENCE [LARGE SCALE GENOMIC DNA]</scope>
    <source>
        <strain evidence="4 5">RB1R5</strain>
    </source>
</reference>
<name>A0A2U1JQR6_9FLAO</name>
<evidence type="ECO:0000313" key="5">
    <source>
        <dbReference type="Proteomes" id="UP000245449"/>
    </source>
</evidence>
<gene>
    <name evidence="4" type="ORF">DB895_00830</name>
</gene>
<evidence type="ECO:0000259" key="3">
    <source>
        <dbReference type="Pfam" id="PF02230"/>
    </source>
</evidence>
<keyword evidence="5" id="KW-1185">Reference proteome</keyword>
<accession>A0A2U1JQR6</accession>
<dbReference type="RefSeq" id="WP_116723445.1">
    <property type="nucleotide sequence ID" value="NZ_QCZI01000001.1"/>
</dbReference>
<dbReference type="SUPFAM" id="SSF53474">
    <property type="entry name" value="alpha/beta-Hydrolases"/>
    <property type="match status" value="1"/>
</dbReference>
<dbReference type="OrthoDB" id="9795555at2"/>
<dbReference type="AlphaFoldDB" id="A0A2U1JQR6"/>
<dbReference type="InterPro" id="IPR029058">
    <property type="entry name" value="AB_hydrolase_fold"/>
</dbReference>
<protein>
    <submittedName>
        <fullName evidence="4">Esterase</fullName>
    </submittedName>
</protein>
<feature type="domain" description="Phospholipase/carboxylesterase/thioesterase" evidence="3">
    <location>
        <begin position="26"/>
        <end position="218"/>
    </location>
</feature>
<comment type="caution">
    <text evidence="4">The sequence shown here is derived from an EMBL/GenBank/DDBJ whole genome shotgun (WGS) entry which is preliminary data.</text>
</comment>
<evidence type="ECO:0000313" key="4">
    <source>
        <dbReference type="EMBL" id="PWA07299.1"/>
    </source>
</evidence>
<dbReference type="Pfam" id="PF02230">
    <property type="entry name" value="Abhydrolase_2"/>
    <property type="match status" value="1"/>
</dbReference>
<dbReference type="GO" id="GO:0016787">
    <property type="term" value="F:hydrolase activity"/>
    <property type="evidence" value="ECO:0007669"/>
    <property type="project" value="UniProtKB-KW"/>
</dbReference>
<dbReference type="InterPro" id="IPR003140">
    <property type="entry name" value="PLipase/COase/thioEstase"/>
</dbReference>
<comment type="similarity">
    <text evidence="1">Belongs to the AB hydrolase superfamily. AB hydrolase 2 family.</text>
</comment>
<dbReference type="PANTHER" id="PTHR10655:SF17">
    <property type="entry name" value="LYSOPHOSPHOLIPASE-LIKE PROTEIN 1"/>
    <property type="match status" value="1"/>
</dbReference>
<dbReference type="Proteomes" id="UP000245449">
    <property type="component" value="Unassembled WGS sequence"/>
</dbReference>